<keyword evidence="5" id="KW-0808">Transferase</keyword>
<evidence type="ECO:0000313" key="9">
    <source>
        <dbReference type="Proteomes" id="UP000811609"/>
    </source>
</evidence>
<dbReference type="PROSITE" id="PS00101">
    <property type="entry name" value="HEXAPEP_TRANSFERASES"/>
    <property type="match status" value="1"/>
</dbReference>
<dbReference type="SMART" id="SM00971">
    <property type="entry name" value="SATase_N"/>
    <property type="match status" value="1"/>
</dbReference>
<keyword evidence="6" id="KW-0012">Acyltransferase</keyword>
<dbReference type="InterPro" id="IPR001451">
    <property type="entry name" value="Hexapep"/>
</dbReference>
<protein>
    <recommendedName>
        <fullName evidence="3">serine O-acetyltransferase</fullName>
        <ecNumber evidence="3">2.3.1.30</ecNumber>
    </recommendedName>
</protein>
<evidence type="ECO:0000313" key="8">
    <source>
        <dbReference type="EMBL" id="KAG6641908.1"/>
    </source>
</evidence>
<dbReference type="CDD" id="cd03354">
    <property type="entry name" value="LbH_SAT"/>
    <property type="match status" value="1"/>
</dbReference>
<dbReference type="Pfam" id="PF06426">
    <property type="entry name" value="SATase_N"/>
    <property type="match status" value="1"/>
</dbReference>
<keyword evidence="9" id="KW-1185">Reference proteome</keyword>
<comment type="caution">
    <text evidence="8">The sequence shown here is derived from an EMBL/GenBank/DDBJ whole genome shotgun (WGS) entry which is preliminary data.</text>
</comment>
<comment type="pathway">
    <text evidence="1">Amino-acid biosynthesis; L-cysteine biosynthesis; L-cysteine from L-serine: step 1/2.</text>
</comment>
<evidence type="ECO:0000256" key="3">
    <source>
        <dbReference type="ARBA" id="ARBA00013266"/>
    </source>
</evidence>
<evidence type="ECO:0000256" key="6">
    <source>
        <dbReference type="ARBA" id="ARBA00023315"/>
    </source>
</evidence>
<evidence type="ECO:0000256" key="2">
    <source>
        <dbReference type="ARBA" id="ARBA00007274"/>
    </source>
</evidence>
<dbReference type="InterPro" id="IPR053376">
    <property type="entry name" value="Serine_acetyltransferase"/>
</dbReference>
<dbReference type="Pfam" id="PF00132">
    <property type="entry name" value="Hexapep"/>
    <property type="match status" value="1"/>
</dbReference>
<dbReference type="GO" id="GO:0009001">
    <property type="term" value="F:serine O-acetyltransferase activity"/>
    <property type="evidence" value="ECO:0007669"/>
    <property type="project" value="UniProtKB-EC"/>
</dbReference>
<dbReference type="GO" id="GO:0006535">
    <property type="term" value="P:cysteine biosynthetic process from serine"/>
    <property type="evidence" value="ECO:0007669"/>
    <property type="project" value="InterPro"/>
</dbReference>
<dbReference type="AlphaFoldDB" id="A0A8T1PIV3"/>
<dbReference type="Proteomes" id="UP000811609">
    <property type="component" value="Chromosome 9"/>
</dbReference>
<dbReference type="InterPro" id="IPR045304">
    <property type="entry name" value="LbH_SAT"/>
</dbReference>
<gene>
    <name evidence="8" type="ORF">CIPAW_09G106600</name>
</gene>
<dbReference type="InterPro" id="IPR010493">
    <property type="entry name" value="Ser_AcTrfase_N"/>
</dbReference>
<organism evidence="8 9">
    <name type="scientific">Carya illinoinensis</name>
    <name type="common">Pecan</name>
    <dbReference type="NCBI Taxonomy" id="32201"/>
    <lineage>
        <taxon>Eukaryota</taxon>
        <taxon>Viridiplantae</taxon>
        <taxon>Streptophyta</taxon>
        <taxon>Embryophyta</taxon>
        <taxon>Tracheophyta</taxon>
        <taxon>Spermatophyta</taxon>
        <taxon>Magnoliopsida</taxon>
        <taxon>eudicotyledons</taxon>
        <taxon>Gunneridae</taxon>
        <taxon>Pentapetalae</taxon>
        <taxon>rosids</taxon>
        <taxon>fabids</taxon>
        <taxon>Fagales</taxon>
        <taxon>Juglandaceae</taxon>
        <taxon>Carya</taxon>
    </lineage>
</organism>
<dbReference type="NCBIfam" id="TIGR01172">
    <property type="entry name" value="cysE"/>
    <property type="match status" value="1"/>
</dbReference>
<sequence>MAVCAVNSGTETSTSSFSLDSNHSQVSNTCCRPLFCRSNFSNIVSCIASNRAAGNKLSNASKIFLPNEDEEEQDVLWLKIREEALHDIEQEHVLHEYYYSSILSHVSLESALADNLGMKLGNAHITSDTLKGILLSVFAEDHEIRRAIREDLRAVRERDPACLGYAHCLLNFKGFLACQVHRAAHKLWSTGRKAMAVLLQSRTSEVFTVDIHPGARIGVGVLLDHATGIVIGETAIIGDNVTILHNVTLGGTGKLSGDRHPKIGDGVFIGAGTKVLGNIVIGEGAKIGAGAVVLKDVPPKATSVGNPARLIGGKQKPIK</sequence>
<proteinExistence type="inferred from homology"/>
<evidence type="ECO:0000259" key="7">
    <source>
        <dbReference type="SMART" id="SM00971"/>
    </source>
</evidence>
<evidence type="ECO:0000256" key="1">
    <source>
        <dbReference type="ARBA" id="ARBA00004876"/>
    </source>
</evidence>
<evidence type="ECO:0000256" key="4">
    <source>
        <dbReference type="ARBA" id="ARBA00022605"/>
    </source>
</evidence>
<dbReference type="FunFam" id="2.160.10.10:FF:000002">
    <property type="entry name" value="Serine acetyltransferase"/>
    <property type="match status" value="1"/>
</dbReference>
<dbReference type="EMBL" id="CM031817">
    <property type="protein sequence ID" value="KAG6641908.1"/>
    <property type="molecule type" value="Genomic_DNA"/>
</dbReference>
<name>A0A8T1PIV3_CARIL</name>
<dbReference type="InterPro" id="IPR018357">
    <property type="entry name" value="Hexapep_transf_CS"/>
</dbReference>
<reference evidence="8" key="1">
    <citation type="submission" date="2020-12" db="EMBL/GenBank/DDBJ databases">
        <title>WGS assembly of Carya illinoinensis cv. Pawnee.</title>
        <authorList>
            <person name="Platts A."/>
            <person name="Shu S."/>
            <person name="Wright S."/>
            <person name="Barry K."/>
            <person name="Edger P."/>
            <person name="Pires J.C."/>
            <person name="Schmutz J."/>
        </authorList>
    </citation>
    <scope>NUCLEOTIDE SEQUENCE</scope>
    <source>
        <tissue evidence="8">Leaf</tissue>
    </source>
</reference>
<dbReference type="InterPro" id="IPR005881">
    <property type="entry name" value="Ser_O-AcTrfase"/>
</dbReference>
<comment type="similarity">
    <text evidence="2">Belongs to the transferase hexapeptide repeat family.</text>
</comment>
<feature type="domain" description="Serine acetyltransferase N-terminal" evidence="7">
    <location>
        <begin position="76"/>
        <end position="180"/>
    </location>
</feature>
<dbReference type="GO" id="GO:0005737">
    <property type="term" value="C:cytoplasm"/>
    <property type="evidence" value="ECO:0007669"/>
    <property type="project" value="InterPro"/>
</dbReference>
<keyword evidence="4" id="KW-0028">Amino-acid biosynthesis</keyword>
<dbReference type="PANTHER" id="PTHR42811">
    <property type="entry name" value="SERINE ACETYLTRANSFERASE"/>
    <property type="match status" value="1"/>
</dbReference>
<dbReference type="NCBIfam" id="NF041874">
    <property type="entry name" value="EPS_EpsC"/>
    <property type="match status" value="1"/>
</dbReference>
<accession>A0A8T1PIV3</accession>
<dbReference type="EC" id="2.3.1.30" evidence="3"/>
<evidence type="ECO:0000256" key="5">
    <source>
        <dbReference type="ARBA" id="ARBA00022679"/>
    </source>
</evidence>